<dbReference type="Pfam" id="PF00892">
    <property type="entry name" value="EamA"/>
    <property type="match status" value="2"/>
</dbReference>
<accession>A0A8T8K5Y4</accession>
<feature type="transmembrane region" description="Helical" evidence="6">
    <location>
        <begin position="79"/>
        <end position="99"/>
    </location>
</feature>
<evidence type="ECO:0000256" key="3">
    <source>
        <dbReference type="ARBA" id="ARBA00022692"/>
    </source>
</evidence>
<evidence type="ECO:0000313" key="8">
    <source>
        <dbReference type="EMBL" id="QUH22905.1"/>
    </source>
</evidence>
<keyword evidence="2" id="KW-1003">Cell membrane</keyword>
<dbReference type="Proteomes" id="UP000681041">
    <property type="component" value="Chromosome"/>
</dbReference>
<dbReference type="SUPFAM" id="SSF103481">
    <property type="entry name" value="Multidrug resistance efflux transporter EmrE"/>
    <property type="match status" value="2"/>
</dbReference>
<dbReference type="KEGG" id="meme:HYG87_03530"/>
<feature type="transmembrane region" description="Helical" evidence="6">
    <location>
        <begin position="165"/>
        <end position="184"/>
    </location>
</feature>
<feature type="transmembrane region" description="Helical" evidence="6">
    <location>
        <begin position="137"/>
        <end position="153"/>
    </location>
</feature>
<organism evidence="8 9">
    <name type="scientific">Methanobacterium alkalithermotolerans</name>
    <dbReference type="NCBI Taxonomy" id="2731220"/>
    <lineage>
        <taxon>Archaea</taxon>
        <taxon>Methanobacteriati</taxon>
        <taxon>Methanobacteriota</taxon>
        <taxon>Methanomada group</taxon>
        <taxon>Methanobacteria</taxon>
        <taxon>Methanobacteriales</taxon>
        <taxon>Methanobacteriaceae</taxon>
        <taxon>Methanobacterium</taxon>
    </lineage>
</organism>
<feature type="transmembrane region" description="Helical" evidence="6">
    <location>
        <begin position="111"/>
        <end position="128"/>
    </location>
</feature>
<evidence type="ECO:0000256" key="5">
    <source>
        <dbReference type="ARBA" id="ARBA00023136"/>
    </source>
</evidence>
<dbReference type="AlphaFoldDB" id="A0A8T8K5Y4"/>
<evidence type="ECO:0000259" key="7">
    <source>
        <dbReference type="Pfam" id="PF00892"/>
    </source>
</evidence>
<dbReference type="EMBL" id="CP058560">
    <property type="protein sequence ID" value="QUH22905.1"/>
    <property type="molecule type" value="Genomic_DNA"/>
</dbReference>
<feature type="transmembrane region" description="Helical" evidence="6">
    <location>
        <begin position="256"/>
        <end position="276"/>
    </location>
</feature>
<evidence type="ECO:0000256" key="1">
    <source>
        <dbReference type="ARBA" id="ARBA00004651"/>
    </source>
</evidence>
<evidence type="ECO:0000256" key="6">
    <source>
        <dbReference type="SAM" id="Phobius"/>
    </source>
</evidence>
<feature type="transmembrane region" description="Helical" evidence="6">
    <location>
        <begin position="230"/>
        <end position="249"/>
    </location>
</feature>
<evidence type="ECO:0000313" key="9">
    <source>
        <dbReference type="Proteomes" id="UP000681041"/>
    </source>
</evidence>
<feature type="transmembrane region" description="Helical" evidence="6">
    <location>
        <begin position="282"/>
        <end position="300"/>
    </location>
</feature>
<feature type="transmembrane region" description="Helical" evidence="6">
    <location>
        <begin position="34"/>
        <end position="51"/>
    </location>
</feature>
<reference evidence="8" key="1">
    <citation type="submission" date="2020-07" db="EMBL/GenBank/DDBJ databases">
        <title>Methanobacterium. sp. MethCan genome.</title>
        <authorList>
            <person name="Postec A."/>
            <person name="Quemeneur M."/>
        </authorList>
    </citation>
    <scope>NUCLEOTIDE SEQUENCE</scope>
    <source>
        <strain evidence="8">MethCAN</strain>
    </source>
</reference>
<keyword evidence="4 6" id="KW-1133">Transmembrane helix</keyword>
<dbReference type="InterPro" id="IPR037185">
    <property type="entry name" value="EmrE-like"/>
</dbReference>
<keyword evidence="9" id="KW-1185">Reference proteome</keyword>
<dbReference type="GeneID" id="64819805"/>
<feature type="transmembrane region" description="Helical" evidence="6">
    <location>
        <begin position="7"/>
        <end position="28"/>
    </location>
</feature>
<protein>
    <submittedName>
        <fullName evidence="8">DMT family transporter</fullName>
    </submittedName>
</protein>
<feature type="transmembrane region" description="Helical" evidence="6">
    <location>
        <begin position="204"/>
        <end position="224"/>
    </location>
</feature>
<dbReference type="InterPro" id="IPR000620">
    <property type="entry name" value="EamA_dom"/>
</dbReference>
<dbReference type="PANTHER" id="PTHR32322">
    <property type="entry name" value="INNER MEMBRANE TRANSPORTER"/>
    <property type="match status" value="1"/>
</dbReference>
<gene>
    <name evidence="8" type="ORF">HYG87_03530</name>
</gene>
<dbReference type="OrthoDB" id="78162at2157"/>
<sequence length="320" mass="35737">MNRIWGYISGILAMFFFGISSPINKIMLYEMDPLVIAAFTYLIAGIFLFAIRLSPLKERILDFINHDSNSEIFISKKDYIIILLTAIFSSVIGPIAFLYGLRQTSAIDASLLLNTEVLFIIFMSFIIFKDILKRKDVFGIFLIVLGAIVLATKGEFDELFVNQNFIGSLLIISASFFWSVDTVLSKFLSNKRDLILISALKSSIGGLLLFLIILIIGIDILVPYDLLSLLLFTAIFSVALAFIVLYFALREIGSSRVGAIFPLASLFGSVSAFLILGESFSILEIIFGSLMLLGVYILYWDPKLKGNKKPLARDNDKNIK</sequence>
<evidence type="ECO:0000256" key="4">
    <source>
        <dbReference type="ARBA" id="ARBA00022989"/>
    </source>
</evidence>
<dbReference type="RefSeq" id="WP_211533851.1">
    <property type="nucleotide sequence ID" value="NZ_CP058560.1"/>
</dbReference>
<keyword evidence="5 6" id="KW-0472">Membrane</keyword>
<feature type="domain" description="EamA" evidence="7">
    <location>
        <begin position="5"/>
        <end position="151"/>
    </location>
</feature>
<evidence type="ECO:0000256" key="2">
    <source>
        <dbReference type="ARBA" id="ARBA00022475"/>
    </source>
</evidence>
<dbReference type="PANTHER" id="PTHR32322:SF18">
    <property type="entry name" value="S-ADENOSYLMETHIONINE_S-ADENOSYLHOMOCYSTEINE TRANSPORTER"/>
    <property type="match status" value="1"/>
</dbReference>
<comment type="subcellular location">
    <subcellularLocation>
        <location evidence="1">Cell membrane</location>
        <topology evidence="1">Multi-pass membrane protein</topology>
    </subcellularLocation>
</comment>
<feature type="domain" description="EamA" evidence="7">
    <location>
        <begin position="166"/>
        <end position="299"/>
    </location>
</feature>
<keyword evidence="3 6" id="KW-0812">Transmembrane</keyword>
<dbReference type="GO" id="GO:0005886">
    <property type="term" value="C:plasma membrane"/>
    <property type="evidence" value="ECO:0007669"/>
    <property type="project" value="UniProtKB-SubCell"/>
</dbReference>
<proteinExistence type="predicted"/>
<name>A0A8T8K5Y4_9EURY</name>
<dbReference type="InterPro" id="IPR050638">
    <property type="entry name" value="AA-Vitamin_Transporters"/>
</dbReference>